<evidence type="ECO:0000256" key="1">
    <source>
        <dbReference type="PROSITE-ProRule" id="PRU00176"/>
    </source>
</evidence>
<dbReference type="GeneID" id="36396832"/>
<name>A0A0P1ATP8_PLAHL</name>
<organism evidence="4 5">
    <name type="scientific">Plasmopara halstedii</name>
    <name type="common">Downy mildew of sunflower</name>
    <dbReference type="NCBI Taxonomy" id="4781"/>
    <lineage>
        <taxon>Eukaryota</taxon>
        <taxon>Sar</taxon>
        <taxon>Stramenopiles</taxon>
        <taxon>Oomycota</taxon>
        <taxon>Peronosporomycetes</taxon>
        <taxon>Peronosporales</taxon>
        <taxon>Peronosporaceae</taxon>
        <taxon>Plasmopara</taxon>
    </lineage>
</organism>
<dbReference type="Proteomes" id="UP000054928">
    <property type="component" value="Unassembled WGS sequence"/>
</dbReference>
<dbReference type="PROSITE" id="PS50102">
    <property type="entry name" value="RRM"/>
    <property type="match status" value="1"/>
</dbReference>
<accession>A0A0P1ATP8</accession>
<evidence type="ECO:0000259" key="3">
    <source>
        <dbReference type="PROSITE" id="PS50102"/>
    </source>
</evidence>
<dbReference type="CDD" id="cd00590">
    <property type="entry name" value="RRM_SF"/>
    <property type="match status" value="1"/>
</dbReference>
<dbReference type="GO" id="GO:0003723">
    <property type="term" value="F:RNA binding"/>
    <property type="evidence" value="ECO:0007669"/>
    <property type="project" value="UniProtKB-UniRule"/>
</dbReference>
<dbReference type="EMBL" id="CCYD01001583">
    <property type="protein sequence ID" value="CEG45485.1"/>
    <property type="molecule type" value="Genomic_DNA"/>
</dbReference>
<dbReference type="InterPro" id="IPR000504">
    <property type="entry name" value="RRM_dom"/>
</dbReference>
<evidence type="ECO:0000313" key="5">
    <source>
        <dbReference type="Proteomes" id="UP000054928"/>
    </source>
</evidence>
<evidence type="ECO:0000313" key="4">
    <source>
        <dbReference type="EMBL" id="CEG45485.1"/>
    </source>
</evidence>
<dbReference type="AlphaFoldDB" id="A0A0P1ATP8"/>
<feature type="compositionally biased region" description="Basic residues" evidence="2">
    <location>
        <begin position="185"/>
        <end position="196"/>
    </location>
</feature>
<reference evidence="5" key="1">
    <citation type="submission" date="2014-09" db="EMBL/GenBank/DDBJ databases">
        <authorList>
            <person name="Sharma Rahul"/>
            <person name="Thines Marco"/>
        </authorList>
    </citation>
    <scope>NUCLEOTIDE SEQUENCE [LARGE SCALE GENOMIC DNA]</scope>
</reference>
<dbReference type="Gene3D" id="3.30.70.330">
    <property type="match status" value="1"/>
</dbReference>
<keyword evidence="1" id="KW-0694">RNA-binding</keyword>
<dbReference type="SUPFAM" id="SSF54928">
    <property type="entry name" value="RNA-binding domain, RBD"/>
    <property type="match status" value="1"/>
</dbReference>
<protein>
    <recommendedName>
        <fullName evidence="3">RRM domain-containing protein</fullName>
    </recommendedName>
</protein>
<dbReference type="InterPro" id="IPR035979">
    <property type="entry name" value="RBD_domain_sf"/>
</dbReference>
<dbReference type="Pfam" id="PF00076">
    <property type="entry name" value="RRM_1"/>
    <property type="match status" value="1"/>
</dbReference>
<dbReference type="OMA" id="MEPDGFM"/>
<evidence type="ECO:0000256" key="2">
    <source>
        <dbReference type="SAM" id="MobiDB-lite"/>
    </source>
</evidence>
<feature type="region of interest" description="Disordered" evidence="2">
    <location>
        <begin position="176"/>
        <end position="202"/>
    </location>
</feature>
<dbReference type="InterPro" id="IPR012677">
    <property type="entry name" value="Nucleotide-bd_a/b_plait_sf"/>
</dbReference>
<feature type="domain" description="RRM" evidence="3">
    <location>
        <begin position="34"/>
        <end position="117"/>
    </location>
</feature>
<sequence>MERAIDKKKNSLGRVKKEPIVVKSSDKNAARKGHVVCVTNVPSSLCASERTVRDFFTEYGMLLSVTIHHNFLDMESDGFMYLEYAEKTEAEAAVTAVKEKTVGLAASSNVSYKRAVEPAEISRMYAVLALPRGEPKFEVDEGIKDILLGKFQLNRFSQSQQDQTMDDDDLILQSLSQPSFVNSQTKRKRKQRKHSDKAKISA</sequence>
<dbReference type="OrthoDB" id="10039782at2759"/>
<dbReference type="RefSeq" id="XP_024581854.1">
    <property type="nucleotide sequence ID" value="XM_024716236.1"/>
</dbReference>
<keyword evidence="5" id="KW-1185">Reference proteome</keyword>
<proteinExistence type="predicted"/>